<accession>A0AA86U293</accession>
<dbReference type="PANTHER" id="PTHR46652:SF3">
    <property type="entry name" value="LEUCINE-RICH REPEAT-CONTAINING PROTEIN 9"/>
    <property type="match status" value="1"/>
</dbReference>
<gene>
    <name evidence="3" type="ORF">HINF_LOCUS16113</name>
    <name evidence="4" type="ORF">HINF_LOCUS44659</name>
    <name evidence="5" type="ORF">HINF_LOCUS66935</name>
    <name evidence="6" type="ORF">HINF_LOCUS75631</name>
</gene>
<evidence type="ECO:0000313" key="5">
    <source>
        <dbReference type="EMBL" id="CAL6093322.1"/>
    </source>
</evidence>
<reference evidence="3" key="1">
    <citation type="submission" date="2023-06" db="EMBL/GenBank/DDBJ databases">
        <authorList>
            <person name="Kurt Z."/>
        </authorList>
    </citation>
    <scope>NUCLEOTIDE SEQUENCE</scope>
</reference>
<proteinExistence type="predicted"/>
<dbReference type="EMBL" id="CATOUU010000881">
    <property type="protein sequence ID" value="CAI9957014.1"/>
    <property type="molecule type" value="Genomic_DNA"/>
</dbReference>
<dbReference type="PANTHER" id="PTHR46652">
    <property type="entry name" value="LEUCINE-RICH REPEAT AND IQ DOMAIN-CONTAINING PROTEIN 1-RELATED"/>
    <property type="match status" value="1"/>
</dbReference>
<evidence type="ECO:0000313" key="3">
    <source>
        <dbReference type="EMBL" id="CAI9928468.1"/>
    </source>
</evidence>
<evidence type="ECO:0000256" key="1">
    <source>
        <dbReference type="ARBA" id="ARBA00022614"/>
    </source>
</evidence>
<comment type="caution">
    <text evidence="3">The sequence shown here is derived from an EMBL/GenBank/DDBJ whole genome shotgun (WGS) entry which is preliminary data.</text>
</comment>
<keyword evidence="7" id="KW-1185">Reference proteome</keyword>
<dbReference type="Gene3D" id="3.80.10.10">
    <property type="entry name" value="Ribonuclease Inhibitor"/>
    <property type="match status" value="1"/>
</dbReference>
<dbReference type="AlphaFoldDB" id="A0AA86U293"/>
<keyword evidence="2" id="KW-0677">Repeat</keyword>
<dbReference type="EMBL" id="CAXDID020000457">
    <property type="protein sequence ID" value="CAL6093322.1"/>
    <property type="molecule type" value="Genomic_DNA"/>
</dbReference>
<dbReference type="InterPro" id="IPR050836">
    <property type="entry name" value="SDS22/Internalin_LRR"/>
</dbReference>
<dbReference type="EMBL" id="CATOUU010000400">
    <property type="protein sequence ID" value="CAI9928468.1"/>
    <property type="molecule type" value="Genomic_DNA"/>
</dbReference>
<evidence type="ECO:0000313" key="7">
    <source>
        <dbReference type="Proteomes" id="UP001642409"/>
    </source>
</evidence>
<dbReference type="InterPro" id="IPR032675">
    <property type="entry name" value="LRR_dom_sf"/>
</dbReference>
<dbReference type="EMBL" id="CAXDID020000676">
    <property type="protein sequence ID" value="CAL6109831.1"/>
    <property type="molecule type" value="Genomic_DNA"/>
</dbReference>
<evidence type="ECO:0000313" key="6">
    <source>
        <dbReference type="EMBL" id="CAL6109831.1"/>
    </source>
</evidence>
<sequence>MQFNSVNQLDTEYNKEMIEIYQDQIEDGVIIIESDPELIGLDFIQTLKIQKLSINNCHNVIPILESKDIIELSVLQCSFYSFEQFQLKNLKILKVQNSQVQNSQNQDTLIRVQEFTKFKELKKLLLFGFAVNINPLSQMTNLTQLILSYCGIRNTEALKPLINLEVLYLPGNESIDITSLQFLNRLTKISLNYCCLISLDALRPLSKLSELSIQHNSIIHLQPLEGMSLLQYLYATNNKILDIKSFKQHPNFQKFKLGVQEQPTKIELKIANMMININRPITSLRTIFKKILQLKSYSIICRQNINSCLKQLHTNQVTLARVILLFQQQNIQDDYQ</sequence>
<evidence type="ECO:0000313" key="4">
    <source>
        <dbReference type="EMBL" id="CAI9957014.1"/>
    </source>
</evidence>
<name>A0AA86U293_9EUKA</name>
<keyword evidence="1" id="KW-0433">Leucine-rich repeat</keyword>
<protein>
    <submittedName>
        <fullName evidence="3">Uncharacterized protein</fullName>
    </submittedName>
</protein>
<dbReference type="Proteomes" id="UP001642409">
    <property type="component" value="Unassembled WGS sequence"/>
</dbReference>
<dbReference type="InterPro" id="IPR001611">
    <property type="entry name" value="Leu-rich_rpt"/>
</dbReference>
<dbReference type="SUPFAM" id="SSF52058">
    <property type="entry name" value="L domain-like"/>
    <property type="match status" value="1"/>
</dbReference>
<evidence type="ECO:0000256" key="2">
    <source>
        <dbReference type="ARBA" id="ARBA00022737"/>
    </source>
</evidence>
<organism evidence="3">
    <name type="scientific">Hexamita inflata</name>
    <dbReference type="NCBI Taxonomy" id="28002"/>
    <lineage>
        <taxon>Eukaryota</taxon>
        <taxon>Metamonada</taxon>
        <taxon>Diplomonadida</taxon>
        <taxon>Hexamitidae</taxon>
        <taxon>Hexamitinae</taxon>
        <taxon>Hexamita</taxon>
    </lineage>
</organism>
<reference evidence="5 7" key="2">
    <citation type="submission" date="2024-07" db="EMBL/GenBank/DDBJ databases">
        <authorList>
            <person name="Akdeniz Z."/>
        </authorList>
    </citation>
    <scope>NUCLEOTIDE SEQUENCE [LARGE SCALE GENOMIC DNA]</scope>
</reference>
<dbReference type="PROSITE" id="PS51450">
    <property type="entry name" value="LRR"/>
    <property type="match status" value="2"/>
</dbReference>